<keyword evidence="2" id="KW-1003">Cell membrane</keyword>
<dbReference type="PANTHER" id="PTHR30093:SF41">
    <property type="entry name" value="TYPE II SECRETION SYSTEM PROTEIN H"/>
    <property type="match status" value="1"/>
</dbReference>
<feature type="transmembrane region" description="Helical" evidence="8">
    <location>
        <begin position="12"/>
        <end position="33"/>
    </location>
</feature>
<comment type="caution">
    <text evidence="10">The sequence shown here is derived from an EMBL/GenBank/DDBJ whole genome shotgun (WGS) entry which is preliminary data.</text>
</comment>
<evidence type="ECO:0000256" key="8">
    <source>
        <dbReference type="SAM" id="Phobius"/>
    </source>
</evidence>
<keyword evidence="3" id="KW-0488">Methylation</keyword>
<dbReference type="Pfam" id="PF12019">
    <property type="entry name" value="GspH"/>
    <property type="match status" value="1"/>
</dbReference>
<comment type="subcellular location">
    <subcellularLocation>
        <location evidence="1">Cell inner membrane</location>
        <topology evidence="1">Single-pass membrane protein</topology>
    </subcellularLocation>
</comment>
<name>A0A644YF09_9ZZZZ</name>
<proteinExistence type="predicted"/>
<dbReference type="GO" id="GO:0015628">
    <property type="term" value="P:protein secretion by the type II secretion system"/>
    <property type="evidence" value="ECO:0007669"/>
    <property type="project" value="InterPro"/>
</dbReference>
<evidence type="ECO:0000256" key="5">
    <source>
        <dbReference type="ARBA" id="ARBA00022692"/>
    </source>
</evidence>
<dbReference type="PROSITE" id="PS00409">
    <property type="entry name" value="PROKAR_NTER_METHYL"/>
    <property type="match status" value="1"/>
</dbReference>
<evidence type="ECO:0000256" key="6">
    <source>
        <dbReference type="ARBA" id="ARBA00022989"/>
    </source>
</evidence>
<dbReference type="GO" id="GO:0005886">
    <property type="term" value="C:plasma membrane"/>
    <property type="evidence" value="ECO:0007669"/>
    <property type="project" value="UniProtKB-SubCell"/>
</dbReference>
<organism evidence="10">
    <name type="scientific">bioreactor metagenome</name>
    <dbReference type="NCBI Taxonomy" id="1076179"/>
    <lineage>
        <taxon>unclassified sequences</taxon>
        <taxon>metagenomes</taxon>
        <taxon>ecological metagenomes</taxon>
    </lineage>
</organism>
<dbReference type="InterPro" id="IPR045584">
    <property type="entry name" value="Pilin-like"/>
</dbReference>
<dbReference type="Pfam" id="PF07963">
    <property type="entry name" value="N_methyl"/>
    <property type="match status" value="1"/>
</dbReference>
<feature type="domain" description="General secretion pathway GspH" evidence="9">
    <location>
        <begin position="48"/>
        <end position="148"/>
    </location>
</feature>
<dbReference type="PANTHER" id="PTHR30093">
    <property type="entry name" value="GENERAL SECRETION PATHWAY PROTEIN G"/>
    <property type="match status" value="1"/>
</dbReference>
<dbReference type="NCBIfam" id="TIGR02532">
    <property type="entry name" value="IV_pilin_GFxxxE"/>
    <property type="match status" value="1"/>
</dbReference>
<evidence type="ECO:0000256" key="7">
    <source>
        <dbReference type="ARBA" id="ARBA00023136"/>
    </source>
</evidence>
<keyword evidence="6 8" id="KW-1133">Transmembrane helix</keyword>
<accession>A0A644YF09</accession>
<evidence type="ECO:0000259" key="9">
    <source>
        <dbReference type="Pfam" id="PF12019"/>
    </source>
</evidence>
<dbReference type="InterPro" id="IPR012902">
    <property type="entry name" value="N_methyl_site"/>
</dbReference>
<dbReference type="Gene3D" id="3.30.700.10">
    <property type="entry name" value="Glycoprotein, Type 4 Pilin"/>
    <property type="match status" value="1"/>
</dbReference>
<evidence type="ECO:0000256" key="4">
    <source>
        <dbReference type="ARBA" id="ARBA00022519"/>
    </source>
</evidence>
<evidence type="ECO:0000256" key="1">
    <source>
        <dbReference type="ARBA" id="ARBA00004377"/>
    </source>
</evidence>
<evidence type="ECO:0000313" key="10">
    <source>
        <dbReference type="EMBL" id="MPM27192.1"/>
    </source>
</evidence>
<keyword evidence="7 8" id="KW-0472">Membrane</keyword>
<gene>
    <name evidence="10" type="ORF">SDC9_73702</name>
</gene>
<dbReference type="SUPFAM" id="SSF54523">
    <property type="entry name" value="Pili subunits"/>
    <property type="match status" value="1"/>
</dbReference>
<reference evidence="10" key="1">
    <citation type="submission" date="2019-08" db="EMBL/GenBank/DDBJ databases">
        <authorList>
            <person name="Kucharzyk K."/>
            <person name="Murdoch R.W."/>
            <person name="Higgins S."/>
            <person name="Loffler F."/>
        </authorList>
    </citation>
    <scope>NUCLEOTIDE SEQUENCE</scope>
</reference>
<sequence length="161" mass="16881">MKAPAASRWQTGFTLIELMVVVAIIAILATLAAPSFTTAIANSRVSSAASELQTLLQYARSEAVYKRSETSLTASSQTWSAKLGSNVLREVVVPDSVVVTPSSDSAAGVQFDSTGNAKLISAAEPPYELTLTSSKASRVQCVTVTRSGVVRQERKPAGSTC</sequence>
<protein>
    <recommendedName>
        <fullName evidence="9">General secretion pathway GspH domain-containing protein</fullName>
    </recommendedName>
</protein>
<evidence type="ECO:0000256" key="3">
    <source>
        <dbReference type="ARBA" id="ARBA00022481"/>
    </source>
</evidence>
<dbReference type="InterPro" id="IPR022346">
    <property type="entry name" value="T2SS_GspH"/>
</dbReference>
<keyword evidence="4" id="KW-0997">Cell inner membrane</keyword>
<dbReference type="EMBL" id="VSSQ01004930">
    <property type="protein sequence ID" value="MPM27192.1"/>
    <property type="molecule type" value="Genomic_DNA"/>
</dbReference>
<dbReference type="AlphaFoldDB" id="A0A644YF09"/>
<keyword evidence="5 8" id="KW-0812">Transmembrane</keyword>
<dbReference type="GO" id="GO:0015627">
    <property type="term" value="C:type II protein secretion system complex"/>
    <property type="evidence" value="ECO:0007669"/>
    <property type="project" value="InterPro"/>
</dbReference>
<evidence type="ECO:0000256" key="2">
    <source>
        <dbReference type="ARBA" id="ARBA00022475"/>
    </source>
</evidence>